<protein>
    <recommendedName>
        <fullName evidence="5">Mid2 domain-containing protein</fullName>
    </recommendedName>
</protein>
<proteinExistence type="predicted"/>
<feature type="compositionally biased region" description="Polar residues" evidence="1">
    <location>
        <begin position="274"/>
        <end position="290"/>
    </location>
</feature>
<keyword evidence="2" id="KW-0812">Transmembrane</keyword>
<dbReference type="RefSeq" id="XP_060323103.1">
    <property type="nucleotide sequence ID" value="XM_060474774.1"/>
</dbReference>
<evidence type="ECO:0008006" key="5">
    <source>
        <dbReference type="Google" id="ProtNLM"/>
    </source>
</evidence>
<feature type="region of interest" description="Disordered" evidence="1">
    <location>
        <begin position="274"/>
        <end position="345"/>
    </location>
</feature>
<keyword evidence="2" id="KW-1133">Transmembrane helix</keyword>
<dbReference type="AlphaFoldDB" id="A0AA39JEB5"/>
<evidence type="ECO:0000313" key="4">
    <source>
        <dbReference type="Proteomes" id="UP001175211"/>
    </source>
</evidence>
<organism evidence="3 4">
    <name type="scientific">Armillaria tabescens</name>
    <name type="common">Ringless honey mushroom</name>
    <name type="synonym">Agaricus tabescens</name>
    <dbReference type="NCBI Taxonomy" id="1929756"/>
    <lineage>
        <taxon>Eukaryota</taxon>
        <taxon>Fungi</taxon>
        <taxon>Dikarya</taxon>
        <taxon>Basidiomycota</taxon>
        <taxon>Agaricomycotina</taxon>
        <taxon>Agaricomycetes</taxon>
        <taxon>Agaricomycetidae</taxon>
        <taxon>Agaricales</taxon>
        <taxon>Marasmiineae</taxon>
        <taxon>Physalacriaceae</taxon>
        <taxon>Desarmillaria</taxon>
    </lineage>
</organism>
<sequence length="345" mass="37234">MVSYSNYSYSLENLDVFKWEGSWELSAYDASSVNEVGVMAWTQDLTANVTFTFPAPANAFYYYGIPRCCGALYAICIDCDPESSKFEKINAVNSTDDGKNPPIILYTKSFDQLGIHQIILTNQDDARGLSELTLAKFVLQIEDNNVTATESLTLTSGASSFSFISVTSSTTPAPVSQSTRTSPSPTGAIVGGVVGGVAVISLCLIIWFFKRHRHRTQPEHNDMNTSSYISPHQQSPFIISHPNTPIPTPYTVMETTSHHMPKGARRVSVAAGPSISNAPLGQAHPSSSRMASGERWPQRENDAGRIDADDGGNNSAATFPPGYEDIVSGGHVDGEQPTTRGLTSL</sequence>
<evidence type="ECO:0000313" key="3">
    <source>
        <dbReference type="EMBL" id="KAK0439033.1"/>
    </source>
</evidence>
<evidence type="ECO:0000256" key="2">
    <source>
        <dbReference type="SAM" id="Phobius"/>
    </source>
</evidence>
<name>A0AA39JEB5_ARMTA</name>
<comment type="caution">
    <text evidence="3">The sequence shown here is derived from an EMBL/GenBank/DDBJ whole genome shotgun (WGS) entry which is preliminary data.</text>
</comment>
<dbReference type="EMBL" id="JAUEPS010000091">
    <property type="protein sequence ID" value="KAK0439033.1"/>
    <property type="molecule type" value="Genomic_DNA"/>
</dbReference>
<keyword evidence="4" id="KW-1185">Reference proteome</keyword>
<feature type="transmembrane region" description="Helical" evidence="2">
    <location>
        <begin position="188"/>
        <end position="209"/>
    </location>
</feature>
<feature type="compositionally biased region" description="Basic and acidic residues" evidence="1">
    <location>
        <begin position="296"/>
        <end position="308"/>
    </location>
</feature>
<gene>
    <name evidence="3" type="ORF">EV420DRAFT_1584895</name>
</gene>
<dbReference type="Proteomes" id="UP001175211">
    <property type="component" value="Unassembled WGS sequence"/>
</dbReference>
<dbReference type="GeneID" id="85358322"/>
<accession>A0AA39JEB5</accession>
<evidence type="ECO:0000256" key="1">
    <source>
        <dbReference type="SAM" id="MobiDB-lite"/>
    </source>
</evidence>
<keyword evidence="2" id="KW-0472">Membrane</keyword>
<feature type="compositionally biased region" description="Polar residues" evidence="1">
    <location>
        <begin position="336"/>
        <end position="345"/>
    </location>
</feature>
<reference evidence="3" key="1">
    <citation type="submission" date="2023-06" db="EMBL/GenBank/DDBJ databases">
        <authorList>
            <consortium name="Lawrence Berkeley National Laboratory"/>
            <person name="Ahrendt S."/>
            <person name="Sahu N."/>
            <person name="Indic B."/>
            <person name="Wong-Bajracharya J."/>
            <person name="Merenyi Z."/>
            <person name="Ke H.-M."/>
            <person name="Monk M."/>
            <person name="Kocsube S."/>
            <person name="Drula E."/>
            <person name="Lipzen A."/>
            <person name="Balint B."/>
            <person name="Henrissat B."/>
            <person name="Andreopoulos B."/>
            <person name="Martin F.M."/>
            <person name="Harder C.B."/>
            <person name="Rigling D."/>
            <person name="Ford K.L."/>
            <person name="Foster G.D."/>
            <person name="Pangilinan J."/>
            <person name="Papanicolaou A."/>
            <person name="Barry K."/>
            <person name="LaButti K."/>
            <person name="Viragh M."/>
            <person name="Koriabine M."/>
            <person name="Yan M."/>
            <person name="Riley R."/>
            <person name="Champramary S."/>
            <person name="Plett K.L."/>
            <person name="Tsai I.J."/>
            <person name="Slot J."/>
            <person name="Sipos G."/>
            <person name="Plett J."/>
            <person name="Nagy L.G."/>
            <person name="Grigoriev I.V."/>
        </authorList>
    </citation>
    <scope>NUCLEOTIDE SEQUENCE</scope>
    <source>
        <strain evidence="3">CCBAS 213</strain>
    </source>
</reference>